<dbReference type="Pfam" id="PF00023">
    <property type="entry name" value="Ank"/>
    <property type="match status" value="2"/>
</dbReference>
<evidence type="ECO:0000256" key="6">
    <source>
        <dbReference type="ARBA" id="ARBA00033987"/>
    </source>
</evidence>
<feature type="region of interest" description="Disordered" evidence="9">
    <location>
        <begin position="1690"/>
        <end position="1715"/>
    </location>
</feature>
<feature type="repeat" description="ANK" evidence="7">
    <location>
        <begin position="125"/>
        <end position="157"/>
    </location>
</feature>
<feature type="repeat" description="ANK" evidence="7">
    <location>
        <begin position="158"/>
        <end position="190"/>
    </location>
</feature>
<accession>A0A4E0R529</accession>
<feature type="repeat" description="ANK" evidence="7">
    <location>
        <begin position="245"/>
        <end position="277"/>
    </location>
</feature>
<dbReference type="Pfam" id="PF12796">
    <property type="entry name" value="Ank_2"/>
    <property type="match status" value="6"/>
</dbReference>
<feature type="domain" description="PARP catalytic" evidence="11">
    <location>
        <begin position="1374"/>
        <end position="1595"/>
    </location>
</feature>
<feature type="domain" description="SAM" evidence="10">
    <location>
        <begin position="1252"/>
        <end position="1307"/>
    </location>
</feature>
<dbReference type="Gene3D" id="6.20.320.10">
    <property type="match status" value="1"/>
</dbReference>
<dbReference type="SMART" id="SM00454">
    <property type="entry name" value="SAM"/>
    <property type="match status" value="1"/>
</dbReference>
<evidence type="ECO:0000256" key="1">
    <source>
        <dbReference type="ARBA" id="ARBA00022676"/>
    </source>
</evidence>
<dbReference type="GO" id="GO:0016779">
    <property type="term" value="F:nucleotidyltransferase activity"/>
    <property type="evidence" value="ECO:0007669"/>
    <property type="project" value="UniProtKB-KW"/>
</dbReference>
<keyword evidence="8" id="KW-0520">NAD</keyword>
<dbReference type="InterPro" id="IPR012317">
    <property type="entry name" value="Poly(ADP-ribose)pol_cat_dom"/>
</dbReference>
<evidence type="ECO:0000256" key="7">
    <source>
        <dbReference type="PROSITE-ProRule" id="PRU00023"/>
    </source>
</evidence>
<feature type="repeat" description="ANK" evidence="7">
    <location>
        <begin position="314"/>
        <end position="346"/>
    </location>
</feature>
<dbReference type="EMBL" id="JXXN02003316">
    <property type="protein sequence ID" value="THD21716.1"/>
    <property type="molecule type" value="Genomic_DNA"/>
</dbReference>
<dbReference type="FunFam" id="1.25.40.20:FF:000009">
    <property type="entry name" value="Poly [ADP-ribose] polymerase"/>
    <property type="match status" value="2"/>
</dbReference>
<keyword evidence="3" id="KW-0677">Repeat</keyword>
<comment type="similarity">
    <text evidence="5">Belongs to the ARTD/PARP family.</text>
</comment>
<dbReference type="SMART" id="SM00248">
    <property type="entry name" value="ANK"/>
    <property type="match status" value="16"/>
</dbReference>
<feature type="repeat" description="ANK" evidence="7">
    <location>
        <begin position="899"/>
        <end position="931"/>
    </location>
</feature>
<name>A0A4E0R529_FASHE</name>
<evidence type="ECO:0000259" key="10">
    <source>
        <dbReference type="PROSITE" id="PS50105"/>
    </source>
</evidence>
<dbReference type="PRINTS" id="PR01415">
    <property type="entry name" value="ANKYRIN"/>
</dbReference>
<evidence type="ECO:0000256" key="8">
    <source>
        <dbReference type="RuleBase" id="RU362114"/>
    </source>
</evidence>
<dbReference type="Pfam" id="PF00644">
    <property type="entry name" value="PARP"/>
    <property type="match status" value="1"/>
</dbReference>
<feature type="repeat" description="ANK" evidence="7">
    <location>
        <begin position="278"/>
        <end position="310"/>
    </location>
</feature>
<dbReference type="Gene3D" id="1.25.40.20">
    <property type="entry name" value="Ankyrin repeat-containing domain"/>
    <property type="match status" value="5"/>
</dbReference>
<dbReference type="PROSITE" id="PS50105">
    <property type="entry name" value="SAM_DOMAIN"/>
    <property type="match status" value="1"/>
</dbReference>
<feature type="repeat" description="ANK" evidence="7">
    <location>
        <begin position="866"/>
        <end position="898"/>
    </location>
</feature>
<feature type="repeat" description="ANK" evidence="7">
    <location>
        <begin position="542"/>
        <end position="574"/>
    </location>
</feature>
<dbReference type="InterPro" id="IPR001660">
    <property type="entry name" value="SAM"/>
</dbReference>
<evidence type="ECO:0000259" key="11">
    <source>
        <dbReference type="PROSITE" id="PS51059"/>
    </source>
</evidence>
<keyword evidence="2" id="KW-0548">Nucleotidyltransferase</keyword>
<dbReference type="PROSITE" id="PS51059">
    <property type="entry name" value="PARP_CATALYTIC"/>
    <property type="match status" value="1"/>
</dbReference>
<evidence type="ECO:0000256" key="9">
    <source>
        <dbReference type="SAM" id="MobiDB-lite"/>
    </source>
</evidence>
<feature type="repeat" description="ANK" evidence="7">
    <location>
        <begin position="92"/>
        <end position="124"/>
    </location>
</feature>
<evidence type="ECO:0000256" key="4">
    <source>
        <dbReference type="ARBA" id="ARBA00023043"/>
    </source>
</evidence>
<dbReference type="PROSITE" id="PS50297">
    <property type="entry name" value="ANK_REP_REGION"/>
    <property type="match status" value="12"/>
</dbReference>
<dbReference type="EC" id="2.4.2.-" evidence="8"/>
<evidence type="ECO:0000256" key="2">
    <source>
        <dbReference type="ARBA" id="ARBA00022695"/>
    </source>
</evidence>
<organism evidence="12 13">
    <name type="scientific">Fasciola hepatica</name>
    <name type="common">Liver fluke</name>
    <dbReference type="NCBI Taxonomy" id="6192"/>
    <lineage>
        <taxon>Eukaryota</taxon>
        <taxon>Metazoa</taxon>
        <taxon>Spiralia</taxon>
        <taxon>Lophotrochozoa</taxon>
        <taxon>Platyhelminthes</taxon>
        <taxon>Trematoda</taxon>
        <taxon>Digenea</taxon>
        <taxon>Plagiorchiida</taxon>
        <taxon>Echinostomata</taxon>
        <taxon>Echinostomatoidea</taxon>
        <taxon>Fasciolidae</taxon>
        <taxon>Fasciola</taxon>
    </lineage>
</organism>
<evidence type="ECO:0000313" key="13">
    <source>
        <dbReference type="Proteomes" id="UP000230066"/>
    </source>
</evidence>
<dbReference type="SUPFAM" id="SSF47769">
    <property type="entry name" value="SAM/Pointed domain"/>
    <property type="match status" value="1"/>
</dbReference>
<dbReference type="InterPro" id="IPR002110">
    <property type="entry name" value="Ankyrin_rpt"/>
</dbReference>
<feature type="repeat" description="ANK" evidence="7">
    <location>
        <begin position="932"/>
        <end position="964"/>
    </location>
</feature>
<dbReference type="PANTHER" id="PTHR24171">
    <property type="entry name" value="ANKYRIN REPEAT DOMAIN-CONTAINING PROTEIN 39-RELATED"/>
    <property type="match status" value="1"/>
</dbReference>
<dbReference type="PANTHER" id="PTHR24171:SF8">
    <property type="entry name" value="BRCA1-ASSOCIATED RING DOMAIN PROTEIN 1"/>
    <property type="match status" value="1"/>
</dbReference>
<comment type="caution">
    <text evidence="12">The sequence shown here is derived from an EMBL/GenBank/DDBJ whole genome shotgun (WGS) entry which is preliminary data.</text>
</comment>
<dbReference type="SUPFAM" id="SSF56399">
    <property type="entry name" value="ADP-ribosylation"/>
    <property type="match status" value="1"/>
</dbReference>
<gene>
    <name evidence="12" type="ORF">D915_007702</name>
</gene>
<dbReference type="Gene3D" id="3.90.228.10">
    <property type="match status" value="1"/>
</dbReference>
<dbReference type="InterPro" id="IPR036770">
    <property type="entry name" value="Ankyrin_rpt-contain_sf"/>
</dbReference>
<feature type="repeat" description="ANK" evidence="7">
    <location>
        <begin position="1052"/>
        <end position="1084"/>
    </location>
</feature>
<dbReference type="GO" id="GO:0003950">
    <property type="term" value="F:NAD+ poly-ADP-ribosyltransferase activity"/>
    <property type="evidence" value="ECO:0007669"/>
    <property type="project" value="UniProtKB-UniRule"/>
</dbReference>
<comment type="catalytic activity">
    <reaction evidence="6">
        <text>NAD(+) + (ADP-D-ribosyl)n-acceptor = nicotinamide + (ADP-D-ribosyl)n+1-acceptor + H(+).</text>
        <dbReference type="EC" id="2.4.2.30"/>
    </reaction>
</comment>
<proteinExistence type="inferred from homology"/>
<keyword evidence="13" id="KW-1185">Reference proteome</keyword>
<dbReference type="SUPFAM" id="SSF48403">
    <property type="entry name" value="Ankyrin repeat"/>
    <property type="match status" value="3"/>
</dbReference>
<dbReference type="Gene3D" id="1.10.150.50">
    <property type="entry name" value="Transcription Factor, Ets-1"/>
    <property type="match status" value="1"/>
</dbReference>
<keyword evidence="4 7" id="KW-0040">ANK repeat</keyword>
<dbReference type="PROSITE" id="PS50088">
    <property type="entry name" value="ANK_REPEAT"/>
    <property type="match status" value="13"/>
</dbReference>
<reference evidence="12" key="1">
    <citation type="submission" date="2019-03" db="EMBL/GenBank/DDBJ databases">
        <title>Improved annotation for the trematode Fasciola hepatica.</title>
        <authorList>
            <person name="Choi Y.-J."/>
            <person name="Martin J."/>
            <person name="Mitreva M."/>
        </authorList>
    </citation>
    <scope>NUCLEOTIDE SEQUENCE [LARGE SCALE GENOMIC DNA]</scope>
</reference>
<feature type="repeat" description="ANK" evidence="7">
    <location>
        <begin position="1085"/>
        <end position="1117"/>
    </location>
</feature>
<dbReference type="Proteomes" id="UP000230066">
    <property type="component" value="Unassembled WGS sequence"/>
</dbReference>
<keyword evidence="8" id="KW-0808">Transferase</keyword>
<evidence type="ECO:0000313" key="12">
    <source>
        <dbReference type="EMBL" id="THD21716.1"/>
    </source>
</evidence>
<evidence type="ECO:0000256" key="5">
    <source>
        <dbReference type="ARBA" id="ARBA00024347"/>
    </source>
</evidence>
<evidence type="ECO:0000256" key="3">
    <source>
        <dbReference type="ARBA" id="ARBA00022737"/>
    </source>
</evidence>
<dbReference type="Pfam" id="PF00536">
    <property type="entry name" value="SAM_1"/>
    <property type="match status" value="1"/>
</dbReference>
<sequence length="1715" mass="181982">MPLLLSHEKSKPVFRFYVKMSGAGTNRRTVSVGDTNNAMEDLGELSSPLHSELSSDGESGAIFDACRSGDVALVKKLLNSGVSVNVTDTSGRKSTPLHFAAGYGRREVVELLLEHGADVAARDDGGLVPLHNACSFGHLEVVHIMLAAGSDPNARDCWNYTPLHEAAIKGKVDVCILLLQAKADPQARNLDGKTPVELADGAARLALLGEYRKDELLEAARSGSEDKLISLLIPQNVNCHAGDGRKSTPLHLAAGYNRTKIVKILLANGADVVAKDKGGLIPLHNACSYGHLDVCEQLLGAGSVMAQVHAADLWQYTPLHEAASKARAEVCSLLLAHGADLTKPNCHGKSALDLVPNVNLRSRLLYEFRGHKLLAACRMGDITEVHRALCYQHTVNSSVETGDTRDRRDYSTGATSACIGEVTVSGPDSSTGNPNLIISDDVLRSGRLLCFTHPFTGNTVLHEACIPIELNALQSELHHHKLPTSAGSNVPTVCAISANLKSAQSGPSGTVGQAFSPGTSRQQLVEWLLQTAVVDVNQANNLEQTALHLAARYGLLDVVVCLCQHNAKVTATDLRGFTPLLFAAKYRHAHVVRFLVQVSGGGAGSGMDTTGLPSCGFPADFDCTTIGATGHFQATDTALMLRTDVKDRLLTLPVNNSVGMASMSTDDPGPLTCPDKSSFLGVGKAAIESNYQTINDAVDPMDSECTPTSSMLCTPPVSSTSTYPRNTYVNGTSQSASTNTVSSAIVTSNSTTNLNTPTPAVTSHTVPVSITTTTAIMSTPTLNIGGYTWADTVLQLLEAAKAGDVEMVRRLITAHQEGTLGRAALHPGGAYVSSSVCSVSRDASEFAAGTSGPPMDLINCRDIDGRHSTPLHFAAGYNRLAVVELLLQYNADVHAKDKGGLVPLHNACSYGHTRVAELLIQHGANVNVTDLWRYTPLHEAAAKGKFEICRLLLQHGADPNKKNRDGHTPIDLVKDAESDVYDLLRGDTAVLEAAKRGDLLKLQRLITSANINCRDTQGRNSAPLHLAAGYNNVEVVQFLLETGADVNAKDKGGLIPLHNASSYGHVDVAALLIRYGTSVNSVDKWGYTPLHEAAQKGRTQLCALLLAHGADPSIRNQENQIPLDLATADDVKSLLLDAMLHTNSSIPTVPKSAVLGMLAAVENGDYLPSSPGSDSNLSLEYEPMYQRHASPFATGPRIEGQGQEATVMSSGQLPPACPVTSTALPARCSVTGARPGVGSGPSSGVRLTAESFLASLDLHRYVELFEREEVTMDILAEMGHAELRELGVSVYGHRHKIIKGIQRWRASSSNSTTLVTSSLQNMDLGTTGSARPAKQSRAQISVLSPVFSPACRAGSANVATHFHGVGVSEATPMGPIYFPPGSNRNTVMLELEPSDPEFRAVEEQVLSTIREHKDTCGGIFKTYEVLKVARIRNRRLWDRYVHRCNEISEDNSGHYNERLLFHGSPFLQAIVMKGFDERHAYIGGMFGAGIYFAENSSKSNQYVYGIGGGAGCPTHKSRSCYACPRQILLCRVALGRSFIQFNAMKVAHAPPGHHSIVGRPSAGGLNFAEYVIYRGEQAYPEYLITYVLVPPDTPETGDATNICVSSTGNNPIAVTVSPSTFSPGSSMSCGVISANVLPVSSPPSSNMVMSATMVGPSTSNSVAGSLSVASIPNSNVAISTTGLSKFGGKTVDGSRSVNSVTATAAPGGPGGLSIQ</sequence>
<protein>
    <recommendedName>
        <fullName evidence="8">Poly [ADP-ribose] polymerase</fullName>
        <shortName evidence="8">PARP</shortName>
        <ecNumber evidence="8">2.4.2.-</ecNumber>
    </recommendedName>
</protein>
<dbReference type="InterPro" id="IPR013761">
    <property type="entry name" value="SAM/pointed_sf"/>
</dbReference>
<feature type="repeat" description="ANK" evidence="7">
    <location>
        <begin position="1019"/>
        <end position="1051"/>
    </location>
</feature>
<keyword evidence="1 8" id="KW-0328">Glycosyltransferase</keyword>